<sequence length="42" mass="4623">MYPELILLPSSNNNVKHQCKMKCSNACTVAPANNISQNSVLF</sequence>
<organism evidence="1">
    <name type="scientific">Anguilla anguilla</name>
    <name type="common">European freshwater eel</name>
    <name type="synonym">Muraena anguilla</name>
    <dbReference type="NCBI Taxonomy" id="7936"/>
    <lineage>
        <taxon>Eukaryota</taxon>
        <taxon>Metazoa</taxon>
        <taxon>Chordata</taxon>
        <taxon>Craniata</taxon>
        <taxon>Vertebrata</taxon>
        <taxon>Euteleostomi</taxon>
        <taxon>Actinopterygii</taxon>
        <taxon>Neopterygii</taxon>
        <taxon>Teleostei</taxon>
        <taxon>Anguilliformes</taxon>
        <taxon>Anguillidae</taxon>
        <taxon>Anguilla</taxon>
    </lineage>
</organism>
<name>A0A0E9RKS7_ANGAN</name>
<evidence type="ECO:0000313" key="1">
    <source>
        <dbReference type="EMBL" id="JAH28943.1"/>
    </source>
</evidence>
<protein>
    <submittedName>
        <fullName evidence="1">Uncharacterized protein</fullName>
    </submittedName>
</protein>
<reference evidence="1" key="2">
    <citation type="journal article" date="2015" name="Fish Shellfish Immunol.">
        <title>Early steps in the European eel (Anguilla anguilla)-Vibrio vulnificus interaction in the gills: Role of the RtxA13 toxin.</title>
        <authorList>
            <person name="Callol A."/>
            <person name="Pajuelo D."/>
            <person name="Ebbesson L."/>
            <person name="Teles M."/>
            <person name="MacKenzie S."/>
            <person name="Amaro C."/>
        </authorList>
    </citation>
    <scope>NUCLEOTIDE SEQUENCE</scope>
</reference>
<accession>A0A0E9RKS7</accession>
<dbReference type="EMBL" id="GBXM01079634">
    <property type="protein sequence ID" value="JAH28943.1"/>
    <property type="molecule type" value="Transcribed_RNA"/>
</dbReference>
<dbReference type="AlphaFoldDB" id="A0A0E9RKS7"/>
<reference evidence="1" key="1">
    <citation type="submission" date="2014-11" db="EMBL/GenBank/DDBJ databases">
        <authorList>
            <person name="Amaro Gonzalez C."/>
        </authorList>
    </citation>
    <scope>NUCLEOTIDE SEQUENCE</scope>
</reference>
<proteinExistence type="predicted"/>